<protein>
    <submittedName>
        <fullName evidence="2">Uncharacterized protein</fullName>
    </submittedName>
</protein>
<evidence type="ECO:0000313" key="3">
    <source>
        <dbReference type="Proteomes" id="UP000593565"/>
    </source>
</evidence>
<evidence type="ECO:0000256" key="1">
    <source>
        <dbReference type="SAM" id="MobiDB-lite"/>
    </source>
</evidence>
<dbReference type="Proteomes" id="UP000593565">
    <property type="component" value="Unassembled WGS sequence"/>
</dbReference>
<accession>A0A7J5ZZZ3</accession>
<dbReference type="EMBL" id="JAAGNN010000020">
    <property type="protein sequence ID" value="KAF4076003.1"/>
    <property type="molecule type" value="Genomic_DNA"/>
</dbReference>
<keyword evidence="3" id="KW-1185">Reference proteome</keyword>
<dbReference type="AlphaFoldDB" id="A0A7J5ZZZ3"/>
<feature type="region of interest" description="Disordered" evidence="1">
    <location>
        <begin position="50"/>
        <end position="95"/>
    </location>
</feature>
<name>A0A7J5ZZZ3_AMEME</name>
<comment type="caution">
    <text evidence="2">The sequence shown here is derived from an EMBL/GenBank/DDBJ whole genome shotgun (WGS) entry which is preliminary data.</text>
</comment>
<sequence>MLKGQCHFSTSVVDSKRAHGYRAGRQNRVQLAAKNDGSRFPPSWRNLIKGRIEHSRSPSRAQKKRSSSALCRVHAPPNPVGRHQTSWRRHSLPAV</sequence>
<feature type="compositionally biased region" description="Basic residues" evidence="1">
    <location>
        <begin position="85"/>
        <end position="95"/>
    </location>
</feature>
<organism evidence="2 3">
    <name type="scientific">Ameiurus melas</name>
    <name type="common">Black bullhead</name>
    <name type="synonym">Silurus melas</name>
    <dbReference type="NCBI Taxonomy" id="219545"/>
    <lineage>
        <taxon>Eukaryota</taxon>
        <taxon>Metazoa</taxon>
        <taxon>Chordata</taxon>
        <taxon>Craniata</taxon>
        <taxon>Vertebrata</taxon>
        <taxon>Euteleostomi</taxon>
        <taxon>Actinopterygii</taxon>
        <taxon>Neopterygii</taxon>
        <taxon>Teleostei</taxon>
        <taxon>Ostariophysi</taxon>
        <taxon>Siluriformes</taxon>
        <taxon>Ictaluridae</taxon>
        <taxon>Ameiurus</taxon>
    </lineage>
</organism>
<evidence type="ECO:0000313" key="2">
    <source>
        <dbReference type="EMBL" id="KAF4076003.1"/>
    </source>
</evidence>
<gene>
    <name evidence="2" type="ORF">AMELA_G00225530</name>
</gene>
<reference evidence="2 3" key="1">
    <citation type="submission" date="2020-02" db="EMBL/GenBank/DDBJ databases">
        <title>A chromosome-scale genome assembly of the black bullhead catfish (Ameiurus melas).</title>
        <authorList>
            <person name="Wen M."/>
            <person name="Zham M."/>
            <person name="Cabau C."/>
            <person name="Klopp C."/>
            <person name="Donnadieu C."/>
            <person name="Roques C."/>
            <person name="Bouchez O."/>
            <person name="Lampietro C."/>
            <person name="Jouanno E."/>
            <person name="Herpin A."/>
            <person name="Louis A."/>
            <person name="Berthelot C."/>
            <person name="Parey E."/>
            <person name="Roest-Crollius H."/>
            <person name="Braasch I."/>
            <person name="Postlethwait J."/>
            <person name="Robinson-Rechavi M."/>
            <person name="Echchiki A."/>
            <person name="Begum T."/>
            <person name="Montfort J."/>
            <person name="Schartl M."/>
            <person name="Bobe J."/>
            <person name="Guiguen Y."/>
        </authorList>
    </citation>
    <scope>NUCLEOTIDE SEQUENCE [LARGE SCALE GENOMIC DNA]</scope>
    <source>
        <strain evidence="2">M_S1</strain>
        <tissue evidence="2">Blood</tissue>
    </source>
</reference>
<proteinExistence type="predicted"/>